<evidence type="ECO:0000313" key="3">
    <source>
        <dbReference type="Proteomes" id="UP000061010"/>
    </source>
</evidence>
<dbReference type="AlphaFoldDB" id="A0A0S1AVP0"/>
<evidence type="ECO:0000313" key="2">
    <source>
        <dbReference type="EMBL" id="ALJ26862.1"/>
    </source>
</evidence>
<sequence>MDIECSFEPVTGQPRTMSNPNPDMNALGVMALELAGGQQPRLAALPSSQAGELAALVGRDLQKLVPQASGLDLVLAAAHFDPAEVLRPGWPVHRRLEELQMRAPGRNQGPRLLAFGADAAGDVPLPLQADPALTGGGLRVLPFVLTGSDATLLAETRDALEDVLLANGMAQADTALLAQDAFGAQVEHARYFTVNDLAAMMAMQYDNQGLAGLWPLLETAMFSPQREQWLDAAPEPLLRYTGSEVRMALFDPAGWCAHYAHDRNDCDRLQRVYEQYLMRQRQMAAVLEAHGLDVLYVHVEAGQDAREVMAH</sequence>
<feature type="region of interest" description="Disordered" evidence="1">
    <location>
        <begin position="1"/>
        <end position="20"/>
    </location>
</feature>
<gene>
    <name evidence="2" type="ORF">AOT14_04100</name>
</gene>
<reference evidence="2 3" key="1">
    <citation type="journal article" date="2015" name="Genome Announc.">
        <title>Complete Genome Sequencing of Stenotrophomonas acidaminiphila ZAC14D2_NAIMI4_2, a Multidrug-Resistant Strain Isolated from Sediments of a Polluted River in Mexico, Uncovers New Antibiotic Resistance Genes and a Novel Class-II Lasso Peptide Biosynthesis Gene Cluster.</title>
        <authorList>
            <person name="Vinuesa P."/>
            <person name="Ochoa-Sanchez L.E."/>
        </authorList>
    </citation>
    <scope>NUCLEOTIDE SEQUENCE [LARGE SCALE GENOMIC DNA]</scope>
    <source>
        <strain evidence="2 3">ZAC14D2_NAIMI4_2</strain>
    </source>
</reference>
<dbReference type="EMBL" id="CP012900">
    <property type="protein sequence ID" value="ALJ26862.1"/>
    <property type="molecule type" value="Genomic_DNA"/>
</dbReference>
<keyword evidence="3" id="KW-1185">Reference proteome</keyword>
<evidence type="ECO:0000256" key="1">
    <source>
        <dbReference type="SAM" id="MobiDB-lite"/>
    </source>
</evidence>
<organism evidence="2 3">
    <name type="scientific">Stenotrophomonas acidaminiphila</name>
    <dbReference type="NCBI Taxonomy" id="128780"/>
    <lineage>
        <taxon>Bacteria</taxon>
        <taxon>Pseudomonadati</taxon>
        <taxon>Pseudomonadota</taxon>
        <taxon>Gammaproteobacteria</taxon>
        <taxon>Lysobacterales</taxon>
        <taxon>Lysobacteraceae</taxon>
        <taxon>Stenotrophomonas</taxon>
    </lineage>
</organism>
<dbReference type="KEGG" id="sacz:AOT14_04100"/>
<name>A0A0S1AVP0_9GAMM</name>
<accession>A0A0S1AVP0</accession>
<proteinExistence type="predicted"/>
<dbReference type="Proteomes" id="UP000061010">
    <property type="component" value="Chromosome"/>
</dbReference>
<protein>
    <submittedName>
        <fullName evidence="2">Uncharacterized protein</fullName>
    </submittedName>
</protein>
<dbReference type="PATRIC" id="fig|128780.6.peg.417"/>